<evidence type="ECO:0000313" key="15">
    <source>
        <dbReference type="Proteomes" id="UP001171165"/>
    </source>
</evidence>
<dbReference type="EMBL" id="ABKSPD020000012">
    <property type="protein sequence ID" value="EKW9777268.1"/>
    <property type="molecule type" value="Genomic_DNA"/>
</dbReference>
<accession>A0AAJ1DFB0</accession>
<dbReference type="Proteomes" id="UP001171165">
    <property type="component" value="Unassembled WGS sequence"/>
</dbReference>
<gene>
    <name evidence="12" type="ORF">AM402_14570</name>
    <name evidence="13" type="ORF">PW210_003130</name>
</gene>
<keyword evidence="4" id="KW-1003">Cell membrane</keyword>
<dbReference type="InterPro" id="IPR052701">
    <property type="entry name" value="GAG_Ulvan_Degrading_Sulfatases"/>
</dbReference>
<evidence type="ECO:0000256" key="8">
    <source>
        <dbReference type="ARBA" id="ARBA00023136"/>
    </source>
</evidence>
<keyword evidence="5" id="KW-0997">Cell inner membrane</keyword>
<dbReference type="PIRSF" id="PIRSF004950">
    <property type="entry name" value="Mmb_sulf_HI0842"/>
    <property type="match status" value="1"/>
</dbReference>
<feature type="transmembrane region" description="Helical" evidence="9">
    <location>
        <begin position="169"/>
        <end position="190"/>
    </location>
</feature>
<evidence type="ECO:0000259" key="10">
    <source>
        <dbReference type="Pfam" id="PF00884"/>
    </source>
</evidence>
<dbReference type="InterPro" id="IPR000917">
    <property type="entry name" value="Sulfatase_N"/>
</dbReference>
<evidence type="ECO:0000256" key="3">
    <source>
        <dbReference type="ARBA" id="ARBA00020918"/>
    </source>
</evidence>
<organism evidence="13 15">
    <name type="scientific">Proteus mirabilis</name>
    <dbReference type="NCBI Taxonomy" id="584"/>
    <lineage>
        <taxon>Bacteria</taxon>
        <taxon>Pseudomonadati</taxon>
        <taxon>Pseudomonadota</taxon>
        <taxon>Gammaproteobacteria</taxon>
        <taxon>Enterobacterales</taxon>
        <taxon>Morganellaceae</taxon>
        <taxon>Proteus</taxon>
    </lineage>
</organism>
<evidence type="ECO:0000256" key="2">
    <source>
        <dbReference type="ARBA" id="ARBA00009434"/>
    </source>
</evidence>
<dbReference type="SUPFAM" id="SSF53649">
    <property type="entry name" value="Alkaline phosphatase-like"/>
    <property type="match status" value="1"/>
</dbReference>
<keyword evidence="7 9" id="KW-1133">Transmembrane helix</keyword>
<dbReference type="Pfam" id="PF00884">
    <property type="entry name" value="Sulfatase"/>
    <property type="match status" value="2"/>
</dbReference>
<evidence type="ECO:0000256" key="7">
    <source>
        <dbReference type="ARBA" id="ARBA00022989"/>
    </source>
</evidence>
<protein>
    <recommendedName>
        <fullName evidence="3">Inner membrane protein YejM</fullName>
    </recommendedName>
</protein>
<feature type="transmembrane region" description="Helical" evidence="9">
    <location>
        <begin position="88"/>
        <end position="108"/>
    </location>
</feature>
<proteinExistence type="predicted"/>
<dbReference type="KEGG" id="pvl:AOB99_06545"/>
<dbReference type="InterPro" id="IPR047997">
    <property type="entry name" value="YejM_enterobact"/>
</dbReference>
<feature type="domain" description="Sulfatase N-terminal" evidence="10">
    <location>
        <begin position="274"/>
        <end position="398"/>
    </location>
</feature>
<dbReference type="Pfam" id="PF11893">
    <property type="entry name" value="DUF3413"/>
    <property type="match status" value="1"/>
</dbReference>
<dbReference type="EMBL" id="CP021694">
    <property type="protein sequence ID" value="ARX35330.1"/>
    <property type="molecule type" value="Genomic_DNA"/>
</dbReference>
<comment type="similarity">
    <text evidence="2">To H.influenzae HI_0842.</text>
</comment>
<dbReference type="NCBIfam" id="NF038282">
    <property type="entry name" value="LapC_YejM_PbgA"/>
    <property type="match status" value="1"/>
</dbReference>
<dbReference type="InterPro" id="IPR024588">
    <property type="entry name" value="YejM_N"/>
</dbReference>
<evidence type="ECO:0000313" key="12">
    <source>
        <dbReference type="EMBL" id="ARX35330.1"/>
    </source>
</evidence>
<reference evidence="13" key="2">
    <citation type="submission" date="2023-06" db="EMBL/GenBank/DDBJ databases">
        <authorList>
            <consortium name="Clinical and Environmental Microbiology Branch: Whole genome sequencing antimicrobial resistance pathogens in the healthcare setting"/>
        </authorList>
    </citation>
    <scope>NUCLEOTIDE SEQUENCE</scope>
    <source>
        <strain evidence="13">Microbial</strain>
    </source>
</reference>
<dbReference type="GO" id="GO:0005886">
    <property type="term" value="C:plasma membrane"/>
    <property type="evidence" value="ECO:0007669"/>
    <property type="project" value="UniProtKB-SubCell"/>
</dbReference>
<dbReference type="AlphaFoldDB" id="A0AAJ1DFB0"/>
<evidence type="ECO:0000256" key="5">
    <source>
        <dbReference type="ARBA" id="ARBA00022519"/>
    </source>
</evidence>
<comment type="subcellular location">
    <subcellularLocation>
        <location evidence="1">Cell inner membrane</location>
        <topology evidence="1">Multi-pass membrane protein</topology>
    </subcellularLocation>
</comment>
<feature type="domain" description="Sulfatase N-terminal" evidence="10">
    <location>
        <begin position="408"/>
        <end position="495"/>
    </location>
</feature>
<evidence type="ECO:0000256" key="6">
    <source>
        <dbReference type="ARBA" id="ARBA00022692"/>
    </source>
</evidence>
<evidence type="ECO:0000256" key="4">
    <source>
        <dbReference type="ARBA" id="ARBA00022475"/>
    </source>
</evidence>
<feature type="domain" description="Inner membrane protein YejM N-terminal" evidence="11">
    <location>
        <begin position="6"/>
        <end position="251"/>
    </location>
</feature>
<evidence type="ECO:0000313" key="13">
    <source>
        <dbReference type="EMBL" id="EKW9777268.1"/>
    </source>
</evidence>
<sequence>MVTRNQSYREKVSQMISWGHWFALFNIILSLLLGSRYLFIADWPSTFAGRLYAIVSWMGHFSFIVFAIYILILFPLTFVVVSQRLLRVISCALASAGLTLLIFDIAVYQQFQLHLTQLVWDLVINPDEGEMAREWQLIFIGIPIIFLIEMLFATWSWQKLRSLNRQRWGKPLACVFISCFILSHSMSIWADANFYRPITMQRANLPLSYPMTARKFLERHGFINQSEYEQRLMSEGNPAAQSITYPLAPLDYSKDESSYNLLMIVVDGLGNEDVAKLPSLQQFADNNLSFSQHYSAGINNETALFGLFYGISPSYLDSVLSSRKNSALFDALNYRHYQLALFSTNGFKSPLFTQAVLADYSLPTSRSEDNDTTINSWRSWLLKNKQSTPWFSFLQINGDKHTSASQAQLNSQLETIFTTLKESNILDNTVVVVTSNYHQNNDKQDSQWLVNKDTFNLSQSQVPLVIHWPNVTPQKLDKLTSHQDIMTTLMQHVLGVISPADNYSQGEDLFANTRNHPWIFTGDNETLVVFLQDNTLMIDKHGRYALFDKSGKEIQSAKPDLRLLLQVLAEQKRFIER</sequence>
<evidence type="ECO:0000259" key="11">
    <source>
        <dbReference type="Pfam" id="PF11893"/>
    </source>
</evidence>
<dbReference type="Proteomes" id="UP000195540">
    <property type="component" value="Chromosome"/>
</dbReference>
<keyword evidence="6 9" id="KW-0812">Transmembrane</keyword>
<evidence type="ECO:0000256" key="1">
    <source>
        <dbReference type="ARBA" id="ARBA00004429"/>
    </source>
</evidence>
<dbReference type="PANTHER" id="PTHR43751:SF3">
    <property type="entry name" value="SULFATASE N-TERMINAL DOMAIN-CONTAINING PROTEIN"/>
    <property type="match status" value="1"/>
</dbReference>
<keyword evidence="8 9" id="KW-0472">Membrane</keyword>
<name>A0AAJ1DFB0_PROMI</name>
<reference evidence="12 14" key="1">
    <citation type="submission" date="2017-05" db="EMBL/GenBank/DDBJ databases">
        <title>Whole genome sequencing of Proteus mirabilis AR_0155.</title>
        <authorList>
            <person name="Conlan S."/>
            <person name="Thomas P.J."/>
            <person name="Mullikin J."/>
            <person name="Frank K.M."/>
            <person name="Segre J.A."/>
        </authorList>
    </citation>
    <scope>NUCLEOTIDE SEQUENCE [LARGE SCALE GENOMIC DNA]</scope>
    <source>
        <strain evidence="12 14">AR_0155</strain>
    </source>
</reference>
<evidence type="ECO:0000256" key="9">
    <source>
        <dbReference type="SAM" id="Phobius"/>
    </source>
</evidence>
<evidence type="ECO:0000313" key="14">
    <source>
        <dbReference type="Proteomes" id="UP000195540"/>
    </source>
</evidence>
<dbReference type="PANTHER" id="PTHR43751">
    <property type="entry name" value="SULFATASE"/>
    <property type="match status" value="1"/>
</dbReference>
<dbReference type="InterPro" id="IPR012159">
    <property type="entry name" value="YejM-like"/>
</dbReference>
<feature type="transmembrane region" description="Helical" evidence="9">
    <location>
        <begin position="60"/>
        <end position="81"/>
    </location>
</feature>
<dbReference type="RefSeq" id="WP_017628394.1">
    <property type="nucleotide sequence ID" value="NZ_ABFDCH020000017.1"/>
</dbReference>
<dbReference type="Gene3D" id="3.40.720.10">
    <property type="entry name" value="Alkaline Phosphatase, subunit A"/>
    <property type="match status" value="2"/>
</dbReference>
<dbReference type="InterPro" id="IPR017850">
    <property type="entry name" value="Alkaline_phosphatase_core_sf"/>
</dbReference>
<feature type="transmembrane region" description="Helical" evidence="9">
    <location>
        <begin position="135"/>
        <end position="157"/>
    </location>
</feature>
<feature type="transmembrane region" description="Helical" evidence="9">
    <location>
        <begin position="21"/>
        <end position="40"/>
    </location>
</feature>